<sequence length="237" mass="24821">MMVLDGWRASTPTTNVGGFGDETRQHHAWLPYSLPVGPRTQFGFSCSPACRSARHPRGAEAACSCTRLQGRIYGGHWTALGPPWAHSHSAPGLSASFMVRLAGAFGHTVSDASLAYSNAADGHQVAAASVAKFIQTNTGAPCAPSGHSRHPPAPATPLAAYKSGRLRVPSYQRPHSSNFPGSTSHLSYPSDTMHFMRVLALGLCAAFAAALPSEGAIAEATCSGRSDHRFSSAYGGF</sequence>
<keyword evidence="2" id="KW-1185">Reference proteome</keyword>
<dbReference type="InParanoid" id="A0A067M4T3"/>
<name>A0A067M4T3_BOTB1</name>
<accession>A0A067M4T3</accession>
<dbReference type="EMBL" id="KL198066">
    <property type="protein sequence ID" value="KDQ10574.1"/>
    <property type="molecule type" value="Genomic_DNA"/>
</dbReference>
<organism evidence="1 2">
    <name type="scientific">Botryobasidium botryosum (strain FD-172 SS1)</name>
    <dbReference type="NCBI Taxonomy" id="930990"/>
    <lineage>
        <taxon>Eukaryota</taxon>
        <taxon>Fungi</taxon>
        <taxon>Dikarya</taxon>
        <taxon>Basidiomycota</taxon>
        <taxon>Agaricomycotina</taxon>
        <taxon>Agaricomycetes</taxon>
        <taxon>Cantharellales</taxon>
        <taxon>Botryobasidiaceae</taxon>
        <taxon>Botryobasidium</taxon>
    </lineage>
</organism>
<reference evidence="2" key="1">
    <citation type="journal article" date="2014" name="Proc. Natl. Acad. Sci. U.S.A.">
        <title>Extensive sampling of basidiomycete genomes demonstrates inadequacy of the white-rot/brown-rot paradigm for wood decay fungi.</title>
        <authorList>
            <person name="Riley R."/>
            <person name="Salamov A.A."/>
            <person name="Brown D.W."/>
            <person name="Nagy L.G."/>
            <person name="Floudas D."/>
            <person name="Held B.W."/>
            <person name="Levasseur A."/>
            <person name="Lombard V."/>
            <person name="Morin E."/>
            <person name="Otillar R."/>
            <person name="Lindquist E.A."/>
            <person name="Sun H."/>
            <person name="LaButti K.M."/>
            <person name="Schmutz J."/>
            <person name="Jabbour D."/>
            <person name="Luo H."/>
            <person name="Baker S.E."/>
            <person name="Pisabarro A.G."/>
            <person name="Walton J.D."/>
            <person name="Blanchette R.A."/>
            <person name="Henrissat B."/>
            <person name="Martin F."/>
            <person name="Cullen D."/>
            <person name="Hibbett D.S."/>
            <person name="Grigoriev I.V."/>
        </authorList>
    </citation>
    <scope>NUCLEOTIDE SEQUENCE [LARGE SCALE GENOMIC DNA]</scope>
    <source>
        <strain evidence="2">FD-172 SS1</strain>
    </source>
</reference>
<proteinExistence type="predicted"/>
<dbReference type="AlphaFoldDB" id="A0A067M4T3"/>
<dbReference type="HOGENOM" id="CLU_1170492_0_0_1"/>
<evidence type="ECO:0000313" key="2">
    <source>
        <dbReference type="Proteomes" id="UP000027195"/>
    </source>
</evidence>
<evidence type="ECO:0000313" key="1">
    <source>
        <dbReference type="EMBL" id="KDQ10574.1"/>
    </source>
</evidence>
<protein>
    <submittedName>
        <fullName evidence="1">Uncharacterized protein</fullName>
    </submittedName>
</protein>
<gene>
    <name evidence="1" type="ORF">BOTBODRAFT_490153</name>
</gene>
<dbReference type="Proteomes" id="UP000027195">
    <property type="component" value="Unassembled WGS sequence"/>
</dbReference>